<protein>
    <submittedName>
        <fullName evidence="2">Uncharacterized protein</fullName>
    </submittedName>
</protein>
<sequence length="108" mass="12455">MAGWLCLQNRFCRHESQRTTGAKDRDEGRKPSCPLGGYIQLPCCLPVPPTEPYKTGIIRYPSDASRHYQLNNPTPTPWRPRRRRLAPRRIGHDESGEPGGVRERHCRH</sequence>
<dbReference type="Proteomes" id="UP000053611">
    <property type="component" value="Unassembled WGS sequence"/>
</dbReference>
<dbReference type="RefSeq" id="XP_018277399.1">
    <property type="nucleotide sequence ID" value="XM_018423688.1"/>
</dbReference>
<organism evidence="2 3">
    <name type="scientific">Cutaneotrichosporon oleaginosum</name>
    <dbReference type="NCBI Taxonomy" id="879819"/>
    <lineage>
        <taxon>Eukaryota</taxon>
        <taxon>Fungi</taxon>
        <taxon>Dikarya</taxon>
        <taxon>Basidiomycota</taxon>
        <taxon>Agaricomycotina</taxon>
        <taxon>Tremellomycetes</taxon>
        <taxon>Trichosporonales</taxon>
        <taxon>Trichosporonaceae</taxon>
        <taxon>Cutaneotrichosporon</taxon>
    </lineage>
</organism>
<reference evidence="2 3" key="1">
    <citation type="submission" date="2015-03" db="EMBL/GenBank/DDBJ databases">
        <title>Genomics and transcriptomics of the oil-accumulating basidiomycete yeast T. oleaginosus allow insights into substrate utilization and the diverse evolutionary trajectories of mating systems in fungi.</title>
        <authorList>
            <consortium name="DOE Joint Genome Institute"/>
            <person name="Kourist R."/>
            <person name="Kracht O."/>
            <person name="Bracharz F."/>
            <person name="Lipzen A."/>
            <person name="Nolan M."/>
            <person name="Ohm R."/>
            <person name="Grigoriev I."/>
            <person name="Sun S."/>
            <person name="Heitman J."/>
            <person name="Bruck T."/>
            <person name="Nowrousian M."/>
        </authorList>
    </citation>
    <scope>NUCLEOTIDE SEQUENCE [LARGE SCALE GENOMIC DNA]</scope>
    <source>
        <strain evidence="2 3">IBC0246</strain>
    </source>
</reference>
<dbReference type="AlphaFoldDB" id="A0A0J0XIK6"/>
<evidence type="ECO:0000313" key="3">
    <source>
        <dbReference type="Proteomes" id="UP000053611"/>
    </source>
</evidence>
<dbReference type="GeneID" id="28984291"/>
<evidence type="ECO:0000313" key="2">
    <source>
        <dbReference type="EMBL" id="KLT40908.1"/>
    </source>
</evidence>
<keyword evidence="3" id="KW-1185">Reference proteome</keyword>
<accession>A0A0J0XIK6</accession>
<evidence type="ECO:0000256" key="1">
    <source>
        <dbReference type="SAM" id="MobiDB-lite"/>
    </source>
</evidence>
<proteinExistence type="predicted"/>
<feature type="compositionally biased region" description="Basic and acidic residues" evidence="1">
    <location>
        <begin position="90"/>
        <end position="108"/>
    </location>
</feature>
<feature type="region of interest" description="Disordered" evidence="1">
    <location>
        <begin position="64"/>
        <end position="108"/>
    </location>
</feature>
<name>A0A0J0XIK6_9TREE</name>
<dbReference type="EMBL" id="KQ087226">
    <property type="protein sequence ID" value="KLT40908.1"/>
    <property type="molecule type" value="Genomic_DNA"/>
</dbReference>
<gene>
    <name evidence="2" type="ORF">CC85DRAFT_286955</name>
</gene>
<feature type="compositionally biased region" description="Basic residues" evidence="1">
    <location>
        <begin position="79"/>
        <end position="89"/>
    </location>
</feature>